<dbReference type="EMBL" id="CP024767">
    <property type="protein sequence ID" value="QAY85356.1"/>
    <property type="molecule type" value="Genomic_DNA"/>
</dbReference>
<organism evidence="1 2">
    <name type="scientific">Pseudomonas arsenicoxydans</name>
    <dbReference type="NCBI Taxonomy" id="702115"/>
    <lineage>
        <taxon>Bacteria</taxon>
        <taxon>Pseudomonadati</taxon>
        <taxon>Pseudomonadota</taxon>
        <taxon>Gammaproteobacteria</taxon>
        <taxon>Pseudomonadales</taxon>
        <taxon>Pseudomonadaceae</taxon>
        <taxon>Pseudomonas</taxon>
    </lineage>
</organism>
<proteinExistence type="predicted"/>
<dbReference type="Proteomes" id="UP000291121">
    <property type="component" value="Chromosome"/>
</dbReference>
<dbReference type="AlphaFoldDB" id="A0A4P6G5A4"/>
<sequence length="108" mass="12328">MPEEIKLIQPAPVVRDEMGSFQHPDMPDFDEGDGDKCKAWVAEQGLEVGMVSLEYADEAVADRYFESGDPDYSYWEPDRPDGEGWFCLAIHDTEDGPVCWWARREVTP</sequence>
<dbReference type="RefSeq" id="WP_208667539.1">
    <property type="nucleotide sequence ID" value="NZ_CP024767.1"/>
</dbReference>
<accession>A0A4P6G5A4</accession>
<reference evidence="1 2" key="1">
    <citation type="submission" date="2017-11" db="EMBL/GenBank/DDBJ databases">
        <title>Genome sequence of Pseudomonas arsenicoxydans ACM1.</title>
        <authorList>
            <person name="Nascimento F.X."/>
        </authorList>
    </citation>
    <scope>NUCLEOTIDE SEQUENCE [LARGE SCALE GENOMIC DNA]</scope>
    <source>
        <strain evidence="1 2">ACM1</strain>
    </source>
</reference>
<keyword evidence="2" id="KW-1185">Reference proteome</keyword>
<evidence type="ECO:0000313" key="2">
    <source>
        <dbReference type="Proteomes" id="UP000291121"/>
    </source>
</evidence>
<protein>
    <submittedName>
        <fullName evidence="1">Uncharacterized protein</fullName>
    </submittedName>
</protein>
<evidence type="ECO:0000313" key="1">
    <source>
        <dbReference type="EMBL" id="QAY85356.1"/>
    </source>
</evidence>
<name>A0A4P6G5A4_9PSED</name>
<gene>
    <name evidence="1" type="ORF">CUN61_15750</name>
</gene>